<dbReference type="Gene3D" id="1.10.490.10">
    <property type="entry name" value="Globins"/>
    <property type="match status" value="1"/>
</dbReference>
<dbReference type="Pfam" id="PF01152">
    <property type="entry name" value="Bac_globin"/>
    <property type="match status" value="1"/>
</dbReference>
<organism evidence="6 7">
    <name type="scientific">Roseibacillus persicicus</name>
    <dbReference type="NCBI Taxonomy" id="454148"/>
    <lineage>
        <taxon>Bacteria</taxon>
        <taxon>Pseudomonadati</taxon>
        <taxon>Verrucomicrobiota</taxon>
        <taxon>Verrucomicrobiia</taxon>
        <taxon>Verrucomicrobiales</taxon>
        <taxon>Verrucomicrobiaceae</taxon>
        <taxon>Roseibacillus</taxon>
    </lineage>
</organism>
<dbReference type="GO" id="GO:0046872">
    <property type="term" value="F:metal ion binding"/>
    <property type="evidence" value="ECO:0007669"/>
    <property type="project" value="UniProtKB-KW"/>
</dbReference>
<dbReference type="RefSeq" id="WP_189570030.1">
    <property type="nucleotide sequence ID" value="NZ_BMXI01000009.1"/>
</dbReference>
<accession>A0A918TSX4</accession>
<dbReference type="InterPro" id="IPR001486">
    <property type="entry name" value="Hemoglobin_trunc"/>
</dbReference>
<dbReference type="InterPro" id="IPR044203">
    <property type="entry name" value="GlbO/GLB3-like"/>
</dbReference>
<dbReference type="SUPFAM" id="SSF46458">
    <property type="entry name" value="Globin-like"/>
    <property type="match status" value="1"/>
</dbReference>
<dbReference type="GO" id="GO:0020037">
    <property type="term" value="F:heme binding"/>
    <property type="evidence" value="ECO:0007669"/>
    <property type="project" value="InterPro"/>
</dbReference>
<proteinExistence type="inferred from homology"/>
<comment type="caution">
    <text evidence="6">The sequence shown here is derived from an EMBL/GenBank/DDBJ whole genome shotgun (WGS) entry which is preliminary data.</text>
</comment>
<evidence type="ECO:0000256" key="5">
    <source>
        <dbReference type="ARBA" id="ARBA00034496"/>
    </source>
</evidence>
<evidence type="ECO:0000256" key="3">
    <source>
        <dbReference type="ARBA" id="ARBA00022723"/>
    </source>
</evidence>
<evidence type="ECO:0000256" key="1">
    <source>
        <dbReference type="ARBA" id="ARBA00022448"/>
    </source>
</evidence>
<dbReference type="AlphaFoldDB" id="A0A918TSX4"/>
<reference evidence="6" key="2">
    <citation type="submission" date="2020-09" db="EMBL/GenBank/DDBJ databases">
        <authorList>
            <person name="Sun Q."/>
            <person name="Kim S."/>
        </authorList>
    </citation>
    <scope>NUCLEOTIDE SEQUENCE</scope>
    <source>
        <strain evidence="6">KCTC 12988</strain>
    </source>
</reference>
<dbReference type="InterPro" id="IPR009050">
    <property type="entry name" value="Globin-like_sf"/>
</dbReference>
<dbReference type="Proteomes" id="UP000644507">
    <property type="component" value="Unassembled WGS sequence"/>
</dbReference>
<comment type="similarity">
    <text evidence="5">Belongs to the truncated hemoglobin family. Group II subfamily.</text>
</comment>
<dbReference type="PANTHER" id="PTHR47366">
    <property type="entry name" value="TWO-ON-TWO HEMOGLOBIN-3"/>
    <property type="match status" value="1"/>
</dbReference>
<dbReference type="InterPro" id="IPR012292">
    <property type="entry name" value="Globin/Proto"/>
</dbReference>
<dbReference type="GO" id="GO:0019825">
    <property type="term" value="F:oxygen binding"/>
    <property type="evidence" value="ECO:0007669"/>
    <property type="project" value="InterPro"/>
</dbReference>
<protein>
    <submittedName>
        <fullName evidence="6">Globin</fullName>
    </submittedName>
</protein>
<reference evidence="6" key="1">
    <citation type="journal article" date="2014" name="Int. J. Syst. Evol. Microbiol.">
        <title>Complete genome sequence of Corynebacterium casei LMG S-19264T (=DSM 44701T), isolated from a smear-ripened cheese.</title>
        <authorList>
            <consortium name="US DOE Joint Genome Institute (JGI-PGF)"/>
            <person name="Walter F."/>
            <person name="Albersmeier A."/>
            <person name="Kalinowski J."/>
            <person name="Ruckert C."/>
        </authorList>
    </citation>
    <scope>NUCLEOTIDE SEQUENCE</scope>
    <source>
        <strain evidence="6">KCTC 12988</strain>
    </source>
</reference>
<keyword evidence="4" id="KW-0408">Iron</keyword>
<dbReference type="EMBL" id="BMXI01000009">
    <property type="protein sequence ID" value="GHC55234.1"/>
    <property type="molecule type" value="Genomic_DNA"/>
</dbReference>
<dbReference type="GO" id="GO:0005344">
    <property type="term" value="F:oxygen carrier activity"/>
    <property type="evidence" value="ECO:0007669"/>
    <property type="project" value="InterPro"/>
</dbReference>
<keyword evidence="2" id="KW-0349">Heme</keyword>
<dbReference type="PANTHER" id="PTHR47366:SF1">
    <property type="entry name" value="TWO-ON-TWO HEMOGLOBIN-3"/>
    <property type="match status" value="1"/>
</dbReference>
<keyword evidence="7" id="KW-1185">Reference proteome</keyword>
<keyword evidence="3" id="KW-0479">Metal-binding</keyword>
<evidence type="ECO:0000256" key="4">
    <source>
        <dbReference type="ARBA" id="ARBA00023004"/>
    </source>
</evidence>
<keyword evidence="1" id="KW-0813">Transport</keyword>
<evidence type="ECO:0000313" key="6">
    <source>
        <dbReference type="EMBL" id="GHC55234.1"/>
    </source>
</evidence>
<sequence length="123" mass="14464">MDEEKIWSEIGPDGFERITAAFYQGVRRDSLLGPMYPADDWEGAEHRLALFLKFRFGQDQTYLEERGHPRLRMRHMPFQIGEAERDRWLDLMASALESENVAPDTREAMMTFFSGVADFMRNR</sequence>
<evidence type="ECO:0000256" key="2">
    <source>
        <dbReference type="ARBA" id="ARBA00022617"/>
    </source>
</evidence>
<name>A0A918TSX4_9BACT</name>
<evidence type="ECO:0000313" key="7">
    <source>
        <dbReference type="Proteomes" id="UP000644507"/>
    </source>
</evidence>
<gene>
    <name evidence="6" type="ORF">GCM10007100_22210</name>
</gene>